<name>A0A8E2JLB2_9PEZI</name>
<proteinExistence type="predicted"/>
<dbReference type="Proteomes" id="UP000250140">
    <property type="component" value="Unassembled WGS sequence"/>
</dbReference>
<dbReference type="OrthoDB" id="4500237at2759"/>
<evidence type="ECO:0000313" key="2">
    <source>
        <dbReference type="Proteomes" id="UP000250140"/>
    </source>
</evidence>
<gene>
    <name evidence="1" type="ORF">AOQ84DRAFT_16758</name>
</gene>
<sequence>MELIFRRKGHEWICDVPDTVGQVASSTKVPQTTNTDCRLNSKSNITPKAPGVNRYGESWFENSRTTEILSTSFLRFAELPAELQLYVLEMMVVSHKPIVDLKPAQSGIDLNILRVNRFMYENGNSAFFSKNVFHFTNAQVMMDRVIEDMTLFPDLKRSVAKSIRHISVDFNIAIEDLHYKTLSQLQLSQYILGLRRSYYLLPSLRPNFASGGNMVAPVDIEQLVCVPRRYVSSFYGFMAACGIEGIKTTVQGITDTYTACKEWTSQDGMDHVSNLKLPFRSVTLRLAGADILDSVSSPLTGRYDVWPRHFAQNTSVALDMMPELQELRLVGLPTDTLRQRYRDAMLARFYLLPRKREHKATREDKK</sequence>
<keyword evidence="2" id="KW-1185">Reference proteome</keyword>
<dbReference type="AlphaFoldDB" id="A0A8E2JLB2"/>
<reference evidence="1 2" key="1">
    <citation type="journal article" date="2016" name="Nat. Commun.">
        <title>Ectomycorrhizal ecology is imprinted in the genome of the dominant symbiotic fungus Cenococcum geophilum.</title>
        <authorList>
            <consortium name="DOE Joint Genome Institute"/>
            <person name="Peter M."/>
            <person name="Kohler A."/>
            <person name="Ohm R.A."/>
            <person name="Kuo A."/>
            <person name="Krutzmann J."/>
            <person name="Morin E."/>
            <person name="Arend M."/>
            <person name="Barry K.W."/>
            <person name="Binder M."/>
            <person name="Choi C."/>
            <person name="Clum A."/>
            <person name="Copeland A."/>
            <person name="Grisel N."/>
            <person name="Haridas S."/>
            <person name="Kipfer T."/>
            <person name="LaButti K."/>
            <person name="Lindquist E."/>
            <person name="Lipzen A."/>
            <person name="Maire R."/>
            <person name="Meier B."/>
            <person name="Mihaltcheva S."/>
            <person name="Molinier V."/>
            <person name="Murat C."/>
            <person name="Poggeler S."/>
            <person name="Quandt C.A."/>
            <person name="Sperisen C."/>
            <person name="Tritt A."/>
            <person name="Tisserant E."/>
            <person name="Crous P.W."/>
            <person name="Henrissat B."/>
            <person name="Nehls U."/>
            <person name="Egli S."/>
            <person name="Spatafora J.W."/>
            <person name="Grigoriev I.V."/>
            <person name="Martin F.M."/>
        </authorList>
    </citation>
    <scope>NUCLEOTIDE SEQUENCE [LARGE SCALE GENOMIC DNA]</scope>
    <source>
        <strain evidence="1 2">CBS 207.34</strain>
    </source>
</reference>
<organism evidence="1 2">
    <name type="scientific">Glonium stellatum</name>
    <dbReference type="NCBI Taxonomy" id="574774"/>
    <lineage>
        <taxon>Eukaryota</taxon>
        <taxon>Fungi</taxon>
        <taxon>Dikarya</taxon>
        <taxon>Ascomycota</taxon>
        <taxon>Pezizomycotina</taxon>
        <taxon>Dothideomycetes</taxon>
        <taxon>Pleosporomycetidae</taxon>
        <taxon>Gloniales</taxon>
        <taxon>Gloniaceae</taxon>
        <taxon>Glonium</taxon>
    </lineage>
</organism>
<accession>A0A8E2JLB2</accession>
<protein>
    <submittedName>
        <fullName evidence="1">Uncharacterized protein</fullName>
    </submittedName>
</protein>
<evidence type="ECO:0000313" key="1">
    <source>
        <dbReference type="EMBL" id="OCL01307.1"/>
    </source>
</evidence>
<dbReference type="EMBL" id="KV751157">
    <property type="protein sequence ID" value="OCL01307.1"/>
    <property type="molecule type" value="Genomic_DNA"/>
</dbReference>